<keyword evidence="2" id="KW-1185">Reference proteome</keyword>
<reference evidence="1" key="1">
    <citation type="journal article" date="2021" name="New Phytol.">
        <title>Evolutionary innovations through gain and loss of genes in the ectomycorrhizal Boletales.</title>
        <authorList>
            <person name="Wu G."/>
            <person name="Miyauchi S."/>
            <person name="Morin E."/>
            <person name="Kuo A."/>
            <person name="Drula E."/>
            <person name="Varga T."/>
            <person name="Kohler A."/>
            <person name="Feng B."/>
            <person name="Cao Y."/>
            <person name="Lipzen A."/>
            <person name="Daum C."/>
            <person name="Hundley H."/>
            <person name="Pangilinan J."/>
            <person name="Johnson J."/>
            <person name="Barry K."/>
            <person name="LaButti K."/>
            <person name="Ng V."/>
            <person name="Ahrendt S."/>
            <person name="Min B."/>
            <person name="Choi I.G."/>
            <person name="Park H."/>
            <person name="Plett J.M."/>
            <person name="Magnuson J."/>
            <person name="Spatafora J.W."/>
            <person name="Nagy L.G."/>
            <person name="Henrissat B."/>
            <person name="Grigoriev I.V."/>
            <person name="Yang Z.L."/>
            <person name="Xu J."/>
            <person name="Martin F.M."/>
        </authorList>
    </citation>
    <scope>NUCLEOTIDE SEQUENCE</scope>
    <source>
        <strain evidence="1">ATCC 28755</strain>
    </source>
</reference>
<protein>
    <submittedName>
        <fullName evidence="1">Ribonuclease H-like domain-containing protein</fullName>
    </submittedName>
</protein>
<proteinExistence type="predicted"/>
<accession>A0ACB8AQS9</accession>
<name>A0ACB8AQS9_9AGAM</name>
<evidence type="ECO:0000313" key="2">
    <source>
        <dbReference type="Proteomes" id="UP000790377"/>
    </source>
</evidence>
<sequence>MRREYILHGKCFPHYDASIVDGIYRDECEQQVKGFTGAVFKKFPSEAEAQAWIAGVAPSSSSHQIATTSSSRTSANVGSSGSSSKPAAQDEDERGCIVVYCDGACKGNGKAGSVAGVGVWWGAGDPRNIAERCPGDQTNNRAELIGIVRVLETAPPSSRPLLIKTDSSYSISCIEVWFSKWVRNGFRTGGGERVKHQEIIRYISALIAARKKAGQEVRFKHVRGHVGIVGNEGADQLANLGAVMSVVPELNWGKLQEKVEASTEEDDVSTLFWCATAFSQDICEGI</sequence>
<comment type="caution">
    <text evidence="1">The sequence shown here is derived from an EMBL/GenBank/DDBJ whole genome shotgun (WGS) entry which is preliminary data.</text>
</comment>
<organism evidence="1 2">
    <name type="scientific">Hygrophoropsis aurantiaca</name>
    <dbReference type="NCBI Taxonomy" id="72124"/>
    <lineage>
        <taxon>Eukaryota</taxon>
        <taxon>Fungi</taxon>
        <taxon>Dikarya</taxon>
        <taxon>Basidiomycota</taxon>
        <taxon>Agaricomycotina</taxon>
        <taxon>Agaricomycetes</taxon>
        <taxon>Agaricomycetidae</taxon>
        <taxon>Boletales</taxon>
        <taxon>Coniophorineae</taxon>
        <taxon>Hygrophoropsidaceae</taxon>
        <taxon>Hygrophoropsis</taxon>
    </lineage>
</organism>
<dbReference type="EMBL" id="MU267597">
    <property type="protein sequence ID" value="KAH7915685.1"/>
    <property type="molecule type" value="Genomic_DNA"/>
</dbReference>
<dbReference type="Proteomes" id="UP000790377">
    <property type="component" value="Unassembled WGS sequence"/>
</dbReference>
<evidence type="ECO:0000313" key="1">
    <source>
        <dbReference type="EMBL" id="KAH7915685.1"/>
    </source>
</evidence>
<gene>
    <name evidence="1" type="ORF">BJ138DRAFT_997232</name>
</gene>